<protein>
    <submittedName>
        <fullName evidence="2">NADH dehydrogenase subunit 4L</fullName>
    </submittedName>
</protein>
<keyword evidence="1" id="KW-1133">Transmembrane helix</keyword>
<keyword evidence="2" id="KW-0496">Mitochondrion</keyword>
<feature type="transmembrane region" description="Helical" evidence="1">
    <location>
        <begin position="49"/>
        <end position="71"/>
    </location>
</feature>
<evidence type="ECO:0000313" key="2">
    <source>
        <dbReference type="EMBL" id="ALK03791.1"/>
    </source>
</evidence>
<dbReference type="EMBL" id="KR604966">
    <property type="protein sequence ID" value="ALK03791.1"/>
    <property type="molecule type" value="Genomic_DNA"/>
</dbReference>
<feature type="transmembrane region" description="Helical" evidence="1">
    <location>
        <begin position="21"/>
        <end position="43"/>
    </location>
</feature>
<evidence type="ECO:0000256" key="1">
    <source>
        <dbReference type="SAM" id="Phobius"/>
    </source>
</evidence>
<reference evidence="2" key="2">
    <citation type="journal article" date="2016" name="Sci. Rep.">
        <title>Mitochondrial genome evolution and tRNA truncation in Acariformes mites: new evidence from eriophyoid mites.</title>
        <authorList>
            <person name="Xue X.F."/>
            <person name="Guo J.F."/>
            <person name="Dong Y."/>
            <person name="Hong X.Y."/>
            <person name="Shao R."/>
        </authorList>
    </citation>
    <scope>NUCLEOTIDE SEQUENCE</scope>
</reference>
<dbReference type="Gene3D" id="1.10.287.3510">
    <property type="match status" value="1"/>
</dbReference>
<keyword evidence="1" id="KW-0812">Transmembrane</keyword>
<dbReference type="AlphaFoldDB" id="A0A0U2NKJ8"/>
<proteinExistence type="predicted"/>
<accession>A0A0U2NKJ8</accession>
<keyword evidence="1" id="KW-0472">Membrane</keyword>
<name>A0A0U2NKJ8_9ACAR</name>
<geneLocation type="mitochondrion" evidence="2"/>
<gene>
    <name evidence="2" type="primary">nad4L</name>
</gene>
<organism evidence="2">
    <name type="scientific">Epitrimerus sabinae</name>
    <dbReference type="NCBI Taxonomy" id="1452570"/>
    <lineage>
        <taxon>Eukaryota</taxon>
        <taxon>Metazoa</taxon>
        <taxon>Ecdysozoa</taxon>
        <taxon>Arthropoda</taxon>
        <taxon>Chelicerata</taxon>
        <taxon>Arachnida</taxon>
        <taxon>Acari</taxon>
        <taxon>Acariformes</taxon>
        <taxon>Trombidiformes</taxon>
        <taxon>Prostigmata</taxon>
        <taxon>Eupodina</taxon>
        <taxon>Eriophyoidea</taxon>
        <taxon>Eriophyidae</taxon>
        <taxon>Phyllocoptinae</taxon>
        <taxon>Phyllocoptini</taxon>
        <taxon>Epitrimerus</taxon>
    </lineage>
</organism>
<reference evidence="2" key="1">
    <citation type="submission" date="2015-05" db="EMBL/GenBank/DDBJ databases">
        <authorList>
            <person name="Wang D.B."/>
            <person name="Wang M."/>
        </authorList>
    </citation>
    <scope>NUCLEOTIDE SEQUENCE</scope>
</reference>
<sequence>MFLIFFSCFLMVFLNFYKMKLIVLLSLEGLLISCIFVYFFVTGSGSTCIFFPLFFTVFMVLDSVLGLSCLLGDCRDSSFASHQLL</sequence>